<name>A0A9D4LRY0_DREPO</name>
<proteinExistence type="predicted"/>
<comment type="caution">
    <text evidence="1">The sequence shown here is derived from an EMBL/GenBank/DDBJ whole genome shotgun (WGS) entry which is preliminary data.</text>
</comment>
<evidence type="ECO:0000313" key="1">
    <source>
        <dbReference type="EMBL" id="KAH3862779.1"/>
    </source>
</evidence>
<dbReference type="AlphaFoldDB" id="A0A9D4LRY0"/>
<protein>
    <submittedName>
        <fullName evidence="1">Uncharacterized protein</fullName>
    </submittedName>
</protein>
<organism evidence="1 2">
    <name type="scientific">Dreissena polymorpha</name>
    <name type="common">Zebra mussel</name>
    <name type="synonym">Mytilus polymorpha</name>
    <dbReference type="NCBI Taxonomy" id="45954"/>
    <lineage>
        <taxon>Eukaryota</taxon>
        <taxon>Metazoa</taxon>
        <taxon>Spiralia</taxon>
        <taxon>Lophotrochozoa</taxon>
        <taxon>Mollusca</taxon>
        <taxon>Bivalvia</taxon>
        <taxon>Autobranchia</taxon>
        <taxon>Heteroconchia</taxon>
        <taxon>Euheterodonta</taxon>
        <taxon>Imparidentia</taxon>
        <taxon>Neoheterodontei</taxon>
        <taxon>Myida</taxon>
        <taxon>Dreissenoidea</taxon>
        <taxon>Dreissenidae</taxon>
        <taxon>Dreissena</taxon>
    </lineage>
</organism>
<evidence type="ECO:0000313" key="2">
    <source>
        <dbReference type="Proteomes" id="UP000828390"/>
    </source>
</evidence>
<reference evidence="1" key="2">
    <citation type="submission" date="2020-11" db="EMBL/GenBank/DDBJ databases">
        <authorList>
            <person name="McCartney M.A."/>
            <person name="Auch B."/>
            <person name="Kono T."/>
            <person name="Mallez S."/>
            <person name="Becker A."/>
            <person name="Gohl D.M."/>
            <person name="Silverstein K.A.T."/>
            <person name="Koren S."/>
            <person name="Bechman K.B."/>
            <person name="Herman A."/>
            <person name="Abrahante J.E."/>
            <person name="Garbe J."/>
        </authorList>
    </citation>
    <scope>NUCLEOTIDE SEQUENCE</scope>
    <source>
        <strain evidence="1">Duluth1</strain>
        <tissue evidence="1">Whole animal</tissue>
    </source>
</reference>
<dbReference type="Proteomes" id="UP000828390">
    <property type="component" value="Unassembled WGS sequence"/>
</dbReference>
<keyword evidence="2" id="KW-1185">Reference proteome</keyword>
<reference evidence="1" key="1">
    <citation type="journal article" date="2019" name="bioRxiv">
        <title>The Genome of the Zebra Mussel, Dreissena polymorpha: A Resource for Invasive Species Research.</title>
        <authorList>
            <person name="McCartney M.A."/>
            <person name="Auch B."/>
            <person name="Kono T."/>
            <person name="Mallez S."/>
            <person name="Zhang Y."/>
            <person name="Obille A."/>
            <person name="Becker A."/>
            <person name="Abrahante J.E."/>
            <person name="Garbe J."/>
            <person name="Badalamenti J.P."/>
            <person name="Herman A."/>
            <person name="Mangelson H."/>
            <person name="Liachko I."/>
            <person name="Sullivan S."/>
            <person name="Sone E.D."/>
            <person name="Koren S."/>
            <person name="Silverstein K.A.T."/>
            <person name="Beckman K.B."/>
            <person name="Gohl D.M."/>
        </authorList>
    </citation>
    <scope>NUCLEOTIDE SEQUENCE</scope>
    <source>
        <strain evidence="1">Duluth1</strain>
        <tissue evidence="1">Whole animal</tissue>
    </source>
</reference>
<gene>
    <name evidence="1" type="ORF">DPMN_025753</name>
</gene>
<sequence length="72" mass="7883">MLPLKSSLPPAPGKLLSIIHCNCKLNCDMKKCTYRKHGVECSYCCGGCRGVSCSNSLKPAELDKDENETCME</sequence>
<dbReference type="EMBL" id="JAIWYP010000002">
    <property type="protein sequence ID" value="KAH3862779.1"/>
    <property type="molecule type" value="Genomic_DNA"/>
</dbReference>
<accession>A0A9D4LRY0</accession>